<protein>
    <submittedName>
        <fullName evidence="4">FoP_duplication domain-containing protein</fullName>
    </submittedName>
</protein>
<evidence type="ECO:0000256" key="2">
    <source>
        <dbReference type="SAM" id="MobiDB-lite"/>
    </source>
</evidence>
<organism evidence="4 5">
    <name type="scientific">Glossina austeni</name>
    <name type="common">Savannah tsetse fly</name>
    <dbReference type="NCBI Taxonomy" id="7395"/>
    <lineage>
        <taxon>Eukaryota</taxon>
        <taxon>Metazoa</taxon>
        <taxon>Ecdysozoa</taxon>
        <taxon>Arthropoda</taxon>
        <taxon>Hexapoda</taxon>
        <taxon>Insecta</taxon>
        <taxon>Pterygota</taxon>
        <taxon>Neoptera</taxon>
        <taxon>Endopterygota</taxon>
        <taxon>Diptera</taxon>
        <taxon>Brachycera</taxon>
        <taxon>Muscomorpha</taxon>
        <taxon>Hippoboscoidea</taxon>
        <taxon>Glossinidae</taxon>
        <taxon>Glossina</taxon>
    </lineage>
</organism>
<proteinExistence type="predicted"/>
<accession>A0A1A9VWA6</accession>
<dbReference type="GO" id="GO:0003723">
    <property type="term" value="F:RNA binding"/>
    <property type="evidence" value="ECO:0007669"/>
    <property type="project" value="UniProtKB-KW"/>
</dbReference>
<dbReference type="VEuPathDB" id="VectorBase:GAUT049722"/>
<evidence type="ECO:0000313" key="5">
    <source>
        <dbReference type="Proteomes" id="UP000078200"/>
    </source>
</evidence>
<dbReference type="EnsemblMetazoa" id="GAUT049722-RA">
    <property type="protein sequence ID" value="GAUT049722-PA"/>
    <property type="gene ID" value="GAUT049722"/>
</dbReference>
<dbReference type="InterPro" id="IPR025715">
    <property type="entry name" value="FoP_C"/>
</dbReference>
<dbReference type="Pfam" id="PF13865">
    <property type="entry name" value="FoP_duplication"/>
    <property type="match status" value="1"/>
</dbReference>
<keyword evidence="5" id="KW-1185">Reference proteome</keyword>
<feature type="region of interest" description="Disordered" evidence="2">
    <location>
        <begin position="94"/>
        <end position="157"/>
    </location>
</feature>
<reference evidence="4" key="1">
    <citation type="submission" date="2020-05" db="UniProtKB">
        <authorList>
            <consortium name="EnsemblMetazoa"/>
        </authorList>
    </citation>
    <scope>IDENTIFICATION</scope>
    <source>
        <strain evidence="4">TTRI</strain>
    </source>
</reference>
<name>A0A1A9VWA6_GLOAU</name>
<keyword evidence="1" id="KW-0694">RNA-binding</keyword>
<evidence type="ECO:0000256" key="1">
    <source>
        <dbReference type="ARBA" id="ARBA00022884"/>
    </source>
</evidence>
<evidence type="ECO:0000313" key="4">
    <source>
        <dbReference type="EnsemblMetazoa" id="GAUT049722-PA"/>
    </source>
</evidence>
<feature type="domain" description="Chromatin target of PRMT1 protein C-terminal" evidence="3">
    <location>
        <begin position="220"/>
        <end position="249"/>
    </location>
</feature>
<feature type="compositionally biased region" description="Polar residues" evidence="2">
    <location>
        <begin position="114"/>
        <end position="127"/>
    </location>
</feature>
<dbReference type="Proteomes" id="UP000078200">
    <property type="component" value="Unassembled WGS sequence"/>
</dbReference>
<feature type="compositionally biased region" description="Basic residues" evidence="2">
    <location>
        <begin position="94"/>
        <end position="107"/>
    </location>
</feature>
<dbReference type="AlphaFoldDB" id="A0A1A9VWA6"/>
<sequence length="253" mass="29105">MSASLTLNKVESPERFTTISSERTNVFKRQRSSSGPEYKLKSVVVSRANLLKRLDEKFEIKSNNLAKATNRRSSPSNNWSTRLSKCLDIGASRKHMGAHQSQHHVSMKSRLGESLNNPTSKTSSKGSFATCPKQHRGTRRKAEENNKRYCSQSGGNDMRSRHDLSGLYMRSVVCAQNKDTQVIPNVRKVTHHQRYKLSKDRYKDIQKNQQICKYNGNVNHSQQSNQRAKRKPFITKEDLDKELDQYMAMIEDR</sequence>
<evidence type="ECO:0000259" key="3">
    <source>
        <dbReference type="Pfam" id="PF13865"/>
    </source>
</evidence>